<comment type="caution">
    <text evidence="2">The sequence shown here is derived from an EMBL/GenBank/DDBJ whole genome shotgun (WGS) entry which is preliminary data.</text>
</comment>
<feature type="region of interest" description="Disordered" evidence="1">
    <location>
        <begin position="1"/>
        <end position="118"/>
    </location>
</feature>
<protein>
    <submittedName>
        <fullName evidence="2">Uncharacterized protein</fullName>
    </submittedName>
</protein>
<accession>A0A645HDH0</accession>
<gene>
    <name evidence="2" type="ORF">SDC9_184085</name>
</gene>
<sequence>MLGSPPEPRQLAPGEKGHKRGQPFTGGLAHQIYPHRVTAKRKEKPVSQRQHPGIPPDQIQGDRHHRIAKNFPGKRQCPHGNRQRMIGGQQGKKRQHHQRQQDNPRQHPTDTRRFTRQC</sequence>
<evidence type="ECO:0000313" key="2">
    <source>
        <dbReference type="EMBL" id="MPN36576.1"/>
    </source>
</evidence>
<proteinExistence type="predicted"/>
<reference evidence="2" key="1">
    <citation type="submission" date="2019-08" db="EMBL/GenBank/DDBJ databases">
        <authorList>
            <person name="Kucharzyk K."/>
            <person name="Murdoch R.W."/>
            <person name="Higgins S."/>
            <person name="Loffler F."/>
        </authorList>
    </citation>
    <scope>NUCLEOTIDE SEQUENCE</scope>
</reference>
<feature type="compositionally biased region" description="Basic and acidic residues" evidence="1">
    <location>
        <begin position="99"/>
        <end position="118"/>
    </location>
</feature>
<evidence type="ECO:0000256" key="1">
    <source>
        <dbReference type="SAM" id="MobiDB-lite"/>
    </source>
</evidence>
<dbReference type="EMBL" id="VSSQ01090783">
    <property type="protein sequence ID" value="MPN36576.1"/>
    <property type="molecule type" value="Genomic_DNA"/>
</dbReference>
<name>A0A645HDH0_9ZZZZ</name>
<dbReference type="AlphaFoldDB" id="A0A645HDH0"/>
<organism evidence="2">
    <name type="scientific">bioreactor metagenome</name>
    <dbReference type="NCBI Taxonomy" id="1076179"/>
    <lineage>
        <taxon>unclassified sequences</taxon>
        <taxon>metagenomes</taxon>
        <taxon>ecological metagenomes</taxon>
    </lineage>
</organism>